<dbReference type="Pfam" id="PF00183">
    <property type="entry name" value="HSP90"/>
    <property type="match status" value="1"/>
</dbReference>
<keyword evidence="3" id="KW-0067">ATP-binding</keyword>
<dbReference type="InterPro" id="IPR020568">
    <property type="entry name" value="Ribosomal_Su5_D2-typ_SF"/>
</dbReference>
<dbReference type="Gene3D" id="3.30.230.80">
    <property type="match status" value="1"/>
</dbReference>
<organism evidence="5 6">
    <name type="scientific">Gigaspora rosea</name>
    <dbReference type="NCBI Taxonomy" id="44941"/>
    <lineage>
        <taxon>Eukaryota</taxon>
        <taxon>Fungi</taxon>
        <taxon>Fungi incertae sedis</taxon>
        <taxon>Mucoromycota</taxon>
        <taxon>Glomeromycotina</taxon>
        <taxon>Glomeromycetes</taxon>
        <taxon>Diversisporales</taxon>
        <taxon>Gigasporaceae</taxon>
        <taxon>Gigaspora</taxon>
    </lineage>
</organism>
<evidence type="ECO:0000256" key="3">
    <source>
        <dbReference type="ARBA" id="ARBA00022840"/>
    </source>
</evidence>
<dbReference type="GO" id="GO:0016887">
    <property type="term" value="F:ATP hydrolysis activity"/>
    <property type="evidence" value="ECO:0007669"/>
    <property type="project" value="InterPro"/>
</dbReference>
<proteinExistence type="inferred from homology"/>
<comment type="similarity">
    <text evidence="1">Belongs to the heat shock protein 90 family.</text>
</comment>
<evidence type="ECO:0000313" key="6">
    <source>
        <dbReference type="Proteomes" id="UP000266673"/>
    </source>
</evidence>
<dbReference type="GO" id="GO:0140662">
    <property type="term" value="F:ATP-dependent protein folding chaperone"/>
    <property type="evidence" value="ECO:0007669"/>
    <property type="project" value="InterPro"/>
</dbReference>
<comment type="caution">
    <text evidence="5">The sequence shown here is derived from an EMBL/GenBank/DDBJ whole genome shotgun (WGS) entry which is preliminary data.</text>
</comment>
<dbReference type="EMBL" id="QKWP01000211">
    <property type="protein sequence ID" value="RIB24569.1"/>
    <property type="molecule type" value="Genomic_DNA"/>
</dbReference>
<dbReference type="SUPFAM" id="SSF55874">
    <property type="entry name" value="ATPase domain of HSP90 chaperone/DNA topoisomerase II/histidine kinase"/>
    <property type="match status" value="1"/>
</dbReference>
<dbReference type="GO" id="GO:0005524">
    <property type="term" value="F:ATP binding"/>
    <property type="evidence" value="ECO:0007669"/>
    <property type="project" value="UniProtKB-KW"/>
</dbReference>
<dbReference type="Gene3D" id="3.30.565.10">
    <property type="entry name" value="Histidine kinase-like ATPase, C-terminal domain"/>
    <property type="match status" value="1"/>
</dbReference>
<keyword evidence="2" id="KW-0547">Nucleotide-binding</keyword>
<evidence type="ECO:0000256" key="4">
    <source>
        <dbReference type="ARBA" id="ARBA00023186"/>
    </source>
</evidence>
<accession>A0A397VUB5</accession>
<protein>
    <submittedName>
        <fullName evidence="5">Hsp90 protein</fullName>
    </submittedName>
</protein>
<sequence>MARTLRQRVTRNITSYEMARSDDTSINLIKINSCLYYLTSEAIDKIRFLSLTDPNALKSNPHLNITIWTDSVNKALIITDIGNSLDRGTQIKLHFKDDAVSFLENDSIRNLILKYSNLLTFLFDDSEEPKIEDDYKKSESKIKTIEVLAPDNLFQNVQDFSCNVKLFVKRVFITDEFLDFVPKYLTFIKAIIDADDLPLNISRETLQNHRTLQLIKKRILELISDKK</sequence>
<dbReference type="PANTHER" id="PTHR11528">
    <property type="entry name" value="HEAT SHOCK PROTEIN 90 FAMILY MEMBER"/>
    <property type="match status" value="1"/>
</dbReference>
<reference evidence="5 6" key="1">
    <citation type="submission" date="2018-06" db="EMBL/GenBank/DDBJ databases">
        <title>Comparative genomics reveals the genomic features of Rhizophagus irregularis, R. cerebriforme, R. diaphanum and Gigaspora rosea, and their symbiotic lifestyle signature.</title>
        <authorList>
            <person name="Morin E."/>
            <person name="San Clemente H."/>
            <person name="Chen E.C.H."/>
            <person name="De La Providencia I."/>
            <person name="Hainaut M."/>
            <person name="Kuo A."/>
            <person name="Kohler A."/>
            <person name="Murat C."/>
            <person name="Tang N."/>
            <person name="Roy S."/>
            <person name="Loubradou J."/>
            <person name="Henrissat B."/>
            <person name="Grigoriev I.V."/>
            <person name="Corradi N."/>
            <person name="Roux C."/>
            <person name="Martin F.M."/>
        </authorList>
    </citation>
    <scope>NUCLEOTIDE SEQUENCE [LARGE SCALE GENOMIC DNA]</scope>
    <source>
        <strain evidence="5 6">DAOM 194757</strain>
    </source>
</reference>
<evidence type="ECO:0000256" key="1">
    <source>
        <dbReference type="ARBA" id="ARBA00008239"/>
    </source>
</evidence>
<dbReference type="InterPro" id="IPR036890">
    <property type="entry name" value="HATPase_C_sf"/>
</dbReference>
<name>A0A397VUB5_9GLOM</name>
<dbReference type="STRING" id="44941.A0A397VUB5"/>
<evidence type="ECO:0000313" key="5">
    <source>
        <dbReference type="EMBL" id="RIB24569.1"/>
    </source>
</evidence>
<dbReference type="InterPro" id="IPR001404">
    <property type="entry name" value="Hsp90_fam"/>
</dbReference>
<dbReference type="GO" id="GO:0051082">
    <property type="term" value="F:unfolded protein binding"/>
    <property type="evidence" value="ECO:0007669"/>
    <property type="project" value="InterPro"/>
</dbReference>
<dbReference type="Proteomes" id="UP000266673">
    <property type="component" value="Unassembled WGS sequence"/>
</dbReference>
<keyword evidence="6" id="KW-1185">Reference proteome</keyword>
<gene>
    <name evidence="5" type="ORF">C2G38_2168217</name>
</gene>
<evidence type="ECO:0000256" key="2">
    <source>
        <dbReference type="ARBA" id="ARBA00022741"/>
    </source>
</evidence>
<dbReference type="OrthoDB" id="3032170at2759"/>
<keyword evidence="4" id="KW-0143">Chaperone</keyword>
<dbReference type="SUPFAM" id="SSF54211">
    <property type="entry name" value="Ribosomal protein S5 domain 2-like"/>
    <property type="match status" value="1"/>
</dbReference>
<dbReference type="AlphaFoldDB" id="A0A397VUB5"/>